<dbReference type="Pfam" id="PF21818">
    <property type="entry name" value="DUF6884"/>
    <property type="match status" value="1"/>
</dbReference>
<reference evidence="2" key="1">
    <citation type="submission" date="2020-09" db="EMBL/GenBank/DDBJ databases">
        <title>A novel bacterium of genus Bacillus, isolated from South China Sea.</title>
        <authorList>
            <person name="Huang H."/>
            <person name="Mo K."/>
            <person name="Hu Y."/>
        </authorList>
    </citation>
    <scope>NUCLEOTIDE SEQUENCE</scope>
    <source>
        <strain evidence="2">IB182487</strain>
    </source>
</reference>
<feature type="domain" description="DUF6884" evidence="1">
    <location>
        <begin position="7"/>
        <end position="141"/>
    </location>
</feature>
<evidence type="ECO:0000313" key="3">
    <source>
        <dbReference type="Proteomes" id="UP000626844"/>
    </source>
</evidence>
<accession>A0A926NP53</accession>
<proteinExistence type="predicted"/>
<dbReference type="RefSeq" id="WP_191158959.1">
    <property type="nucleotide sequence ID" value="NZ_JACXAI010000017.1"/>
</dbReference>
<sequence length="150" mass="17089">MAKRLCIIPCGKRKVWDKYPALSSVDAEKAYIGIFHKLCQKYARTFFDTWVILSAKHGWLLPEDEVPGNYDLTFNLKGESGISKEKLLEQAISKNILHIDEVVVLGGKKFQPIVNFVFKDIKVTFPLKGCRGIGEMQQQLKSAIMMKKEI</sequence>
<keyword evidence="3" id="KW-1185">Reference proteome</keyword>
<dbReference type="EMBL" id="JACXAI010000017">
    <property type="protein sequence ID" value="MBD1381366.1"/>
    <property type="molecule type" value="Genomic_DNA"/>
</dbReference>
<organism evidence="2 3">
    <name type="scientific">Metabacillus arenae</name>
    <dbReference type="NCBI Taxonomy" id="2771434"/>
    <lineage>
        <taxon>Bacteria</taxon>
        <taxon>Bacillati</taxon>
        <taxon>Bacillota</taxon>
        <taxon>Bacilli</taxon>
        <taxon>Bacillales</taxon>
        <taxon>Bacillaceae</taxon>
        <taxon>Metabacillus</taxon>
    </lineage>
</organism>
<evidence type="ECO:0000313" key="2">
    <source>
        <dbReference type="EMBL" id="MBD1381366.1"/>
    </source>
</evidence>
<dbReference type="Proteomes" id="UP000626844">
    <property type="component" value="Unassembled WGS sequence"/>
</dbReference>
<dbReference type="InterPro" id="IPR049251">
    <property type="entry name" value="DUF6884"/>
</dbReference>
<name>A0A926NP53_9BACI</name>
<protein>
    <recommendedName>
        <fullName evidence="1">DUF6884 domain-containing protein</fullName>
    </recommendedName>
</protein>
<evidence type="ECO:0000259" key="1">
    <source>
        <dbReference type="Pfam" id="PF21818"/>
    </source>
</evidence>
<dbReference type="AlphaFoldDB" id="A0A926NP53"/>
<comment type="caution">
    <text evidence="2">The sequence shown here is derived from an EMBL/GenBank/DDBJ whole genome shotgun (WGS) entry which is preliminary data.</text>
</comment>
<gene>
    <name evidence="2" type="ORF">IC621_14085</name>
</gene>